<dbReference type="PRINTS" id="PR01653">
    <property type="entry name" value="TCTPROTEIN"/>
</dbReference>
<dbReference type="Gene3D" id="2.170.150.10">
    <property type="entry name" value="Metal Binding Protein, Guanine Nucleotide Exchange Factor, Chain A"/>
    <property type="match status" value="1"/>
</dbReference>
<protein>
    <submittedName>
        <fullName evidence="5">Histamine-releasing factor</fullName>
    </submittedName>
</protein>
<evidence type="ECO:0000313" key="6">
    <source>
        <dbReference type="Proteomes" id="UP000823046"/>
    </source>
</evidence>
<dbReference type="PROSITE" id="PS51797">
    <property type="entry name" value="TCTP_3"/>
    <property type="match status" value="1"/>
</dbReference>
<dbReference type="EMBL" id="JADAQX010000249">
    <property type="protein sequence ID" value="KAF8821033.1"/>
    <property type="molecule type" value="Genomic_DNA"/>
</dbReference>
<dbReference type="InterPro" id="IPR018105">
    <property type="entry name" value="Translational_control_tumour_p"/>
</dbReference>
<name>A0ABQ7JAJ6_9APIC</name>
<dbReference type="InterPro" id="IPR018103">
    <property type="entry name" value="Translation_control_tumour_CS"/>
</dbReference>
<evidence type="ECO:0000259" key="4">
    <source>
        <dbReference type="PROSITE" id="PS51797"/>
    </source>
</evidence>
<proteinExistence type="inferred from homology"/>
<evidence type="ECO:0000256" key="3">
    <source>
        <dbReference type="PROSITE-ProRule" id="PRU01133"/>
    </source>
</evidence>
<dbReference type="InterPro" id="IPR034737">
    <property type="entry name" value="TCTP"/>
</dbReference>
<dbReference type="InterPro" id="IPR011323">
    <property type="entry name" value="Mss4/transl-control_tumour"/>
</dbReference>
<dbReference type="PROSITE" id="PS01003">
    <property type="entry name" value="TCTP_2"/>
    <property type="match status" value="1"/>
</dbReference>
<dbReference type="PANTHER" id="PTHR11991">
    <property type="entry name" value="TRANSLATIONALLY CONTROLLED TUMOR PROTEIN-RELATED"/>
    <property type="match status" value="1"/>
</dbReference>
<keyword evidence="6" id="KW-1185">Reference proteome</keyword>
<gene>
    <name evidence="5" type="ORF">IE077_002549</name>
</gene>
<keyword evidence="2" id="KW-0106">Calcium</keyword>
<organism evidence="5 6">
    <name type="scientific">Cardiosporidium cionae</name>
    <dbReference type="NCBI Taxonomy" id="476202"/>
    <lineage>
        <taxon>Eukaryota</taxon>
        <taxon>Sar</taxon>
        <taxon>Alveolata</taxon>
        <taxon>Apicomplexa</taxon>
        <taxon>Aconoidasida</taxon>
        <taxon>Nephromycida</taxon>
        <taxon>Cardiosporidium</taxon>
    </lineage>
</organism>
<feature type="domain" description="TCTP" evidence="4">
    <location>
        <begin position="1"/>
        <end position="171"/>
    </location>
</feature>
<comment type="similarity">
    <text evidence="3">Belongs to the TCTP family.</text>
</comment>
<dbReference type="Proteomes" id="UP000823046">
    <property type="component" value="Unassembled WGS sequence"/>
</dbReference>
<comment type="subcellular location">
    <subcellularLocation>
        <location evidence="1">Cytoplasm</location>
    </subcellularLocation>
</comment>
<comment type="caution">
    <text evidence="5">The sequence shown here is derived from an EMBL/GenBank/DDBJ whole genome shotgun (WGS) entry which is preliminary data.</text>
</comment>
<dbReference type="Pfam" id="PF00838">
    <property type="entry name" value="TCTP"/>
    <property type="match status" value="1"/>
</dbReference>
<dbReference type="SUPFAM" id="SSF51316">
    <property type="entry name" value="Mss4-like"/>
    <property type="match status" value="1"/>
</dbReference>
<evidence type="ECO:0000256" key="1">
    <source>
        <dbReference type="ARBA" id="ARBA00004496"/>
    </source>
</evidence>
<evidence type="ECO:0000313" key="5">
    <source>
        <dbReference type="EMBL" id="KAF8821033.1"/>
    </source>
</evidence>
<accession>A0ABQ7JAJ6</accession>
<sequence length="171" mass="19581">MKIYKCVFTGNELCSDSYPQNAPFDDEELSDVAFEVKSRRVVKGGEDYGITDNSEMDDANGDAGVETVIDIIDTFGLAITGFSKKDFGVYIKGYMQRLKKHLEENKPDRVEPFMRGAQKLIKRMLSIFEELQFYTGESMDEDATMVYSYYKDGEDTPRFIFIKDGTKEEKC</sequence>
<evidence type="ECO:0000256" key="2">
    <source>
        <dbReference type="ARBA" id="ARBA00022837"/>
    </source>
</evidence>
<dbReference type="PANTHER" id="PTHR11991:SF0">
    <property type="entry name" value="TRANSLATIONALLY-CONTROLLED TUMOR PROTEIN"/>
    <property type="match status" value="1"/>
</dbReference>
<dbReference type="InterPro" id="IPR011057">
    <property type="entry name" value="Mss4-like_sf"/>
</dbReference>
<reference evidence="5 6" key="1">
    <citation type="journal article" date="2020" name="bioRxiv">
        <title>Metabolic contributions of an alphaproteobacterial endosymbiont in the apicomplexan Cardiosporidium cionae.</title>
        <authorList>
            <person name="Hunter E.S."/>
            <person name="Paight C.J."/>
            <person name="Lane C.E."/>
        </authorList>
    </citation>
    <scope>NUCLEOTIDE SEQUENCE [LARGE SCALE GENOMIC DNA]</scope>
    <source>
        <strain evidence="5">ESH_2018</strain>
    </source>
</reference>